<dbReference type="GO" id="GO:0005829">
    <property type="term" value="C:cytosol"/>
    <property type="evidence" value="ECO:0007669"/>
    <property type="project" value="TreeGrafter"/>
</dbReference>
<gene>
    <name evidence="2" type="ORF">DK847_05245</name>
</gene>
<dbReference type="EMBL" id="QKVK01000002">
    <property type="protein sequence ID" value="PZF77833.1"/>
    <property type="molecule type" value="Genomic_DNA"/>
</dbReference>
<dbReference type="GO" id="GO:0004252">
    <property type="term" value="F:serine-type endopeptidase activity"/>
    <property type="evidence" value="ECO:0007669"/>
    <property type="project" value="InterPro"/>
</dbReference>
<protein>
    <submittedName>
        <fullName evidence="2">S9 family peptidase</fullName>
    </submittedName>
</protein>
<dbReference type="InterPro" id="IPR001375">
    <property type="entry name" value="Peptidase_S9_cat"/>
</dbReference>
<dbReference type="GO" id="GO:0006508">
    <property type="term" value="P:proteolysis"/>
    <property type="evidence" value="ECO:0007669"/>
    <property type="project" value="InterPro"/>
</dbReference>
<accession>A0A2W2CCB9</accession>
<organism evidence="2 3">
    <name type="scientific">Aestuariivirga litoralis</name>
    <dbReference type="NCBI Taxonomy" id="2650924"/>
    <lineage>
        <taxon>Bacteria</taxon>
        <taxon>Pseudomonadati</taxon>
        <taxon>Pseudomonadota</taxon>
        <taxon>Alphaproteobacteria</taxon>
        <taxon>Hyphomicrobiales</taxon>
        <taxon>Aestuariivirgaceae</taxon>
        <taxon>Aestuariivirga</taxon>
    </lineage>
</organism>
<evidence type="ECO:0000313" key="3">
    <source>
        <dbReference type="Proteomes" id="UP000248795"/>
    </source>
</evidence>
<dbReference type="SUPFAM" id="SSF50993">
    <property type="entry name" value="Peptidase/esterase 'gauge' domain"/>
    <property type="match status" value="1"/>
</dbReference>
<sequence>MDDFPFPELESDAPAIARFVTRENARTEAAFGGPARAAEEAALRSILEAPDDIWHLARRGSFIYTFRQTADHPRGRWLRLPEAVPITPEAPWETVFDLDAFCAGTGRLWDWRGTQTNPFNAAQVLIQLSEESSDLTRSVEFDLERCSFVPGGFDIGPDRSEARWEGPDSLLLASAAPGDATRSGWPGALRRLKRGGKREEASLLLRTDDDNLEVSGWVSRLGGRELFAVHLEYKAIGKARVTLLRAGRGPVVLPNPPDTIPAFNHAFCAWVASEEGVHPSGTLVISRHDGSDERILFAPRAGGAVRSPDLVFAGDWLVWTEMRQLVPHIMALDTRRVDATPQEIIPPVVADTMRVLPFDTQPDLSDGTLVLTATGYLTPMQYWLFDLSKGVEGIGFRLLHAAPGRFDASGCEVALWSARSDDGVQIPYHVVLPRGHAGRGDLAVLLHGYGGFGISLDPGYRALTGKAWIERGGAYVEAHIRGGGEFGPGWHEPAKGAGRQRSFADFAAVAADLVARGITTQGHVACHGISNGGLLCGVMLTRYPERFGAVWANVGVHDMLNFTRFPAGRAWIDEYGDPDDPEAREWLRAYSPLHNIPDRPLPPALIDTHERDDRVDPSHARRFAAALRAAGHQPFYMEHRGGHGGGGASFETAREMALGFAFLRWALKLDQ</sequence>
<evidence type="ECO:0000313" key="2">
    <source>
        <dbReference type="EMBL" id="PZF77833.1"/>
    </source>
</evidence>
<dbReference type="Gene3D" id="3.40.50.1820">
    <property type="entry name" value="alpha/beta hydrolase"/>
    <property type="match status" value="1"/>
</dbReference>
<name>A0A2W2CCB9_9HYPH</name>
<dbReference type="PRINTS" id="PR00862">
    <property type="entry name" value="PROLIGOPTASE"/>
</dbReference>
<dbReference type="GO" id="GO:0070012">
    <property type="term" value="F:oligopeptidase activity"/>
    <property type="evidence" value="ECO:0007669"/>
    <property type="project" value="TreeGrafter"/>
</dbReference>
<dbReference type="InterPro" id="IPR051167">
    <property type="entry name" value="Prolyl_oligopep/macrocyclase"/>
</dbReference>
<dbReference type="SUPFAM" id="SSF53474">
    <property type="entry name" value="alpha/beta-Hydrolases"/>
    <property type="match status" value="1"/>
</dbReference>
<dbReference type="AlphaFoldDB" id="A0A2W2CCB9"/>
<dbReference type="Pfam" id="PF00326">
    <property type="entry name" value="Peptidase_S9"/>
    <property type="match status" value="1"/>
</dbReference>
<dbReference type="InterPro" id="IPR002470">
    <property type="entry name" value="Peptidase_S9A"/>
</dbReference>
<feature type="domain" description="Peptidase S9 prolyl oligopeptidase catalytic" evidence="1">
    <location>
        <begin position="468"/>
        <end position="668"/>
    </location>
</feature>
<dbReference type="PANTHER" id="PTHR42881">
    <property type="entry name" value="PROLYL ENDOPEPTIDASE"/>
    <property type="match status" value="1"/>
</dbReference>
<dbReference type="PANTHER" id="PTHR42881:SF13">
    <property type="entry name" value="PROLYL ENDOPEPTIDASE"/>
    <property type="match status" value="1"/>
</dbReference>
<proteinExistence type="predicted"/>
<dbReference type="Gene3D" id="2.130.10.120">
    <property type="entry name" value="Prolyl oligopeptidase, N-terminal domain"/>
    <property type="match status" value="1"/>
</dbReference>
<evidence type="ECO:0000259" key="1">
    <source>
        <dbReference type="Pfam" id="PF00326"/>
    </source>
</evidence>
<dbReference type="Proteomes" id="UP000248795">
    <property type="component" value="Unassembled WGS sequence"/>
</dbReference>
<dbReference type="RefSeq" id="WP_111196581.1">
    <property type="nucleotide sequence ID" value="NZ_QKVK01000002.1"/>
</dbReference>
<keyword evidence="3" id="KW-1185">Reference proteome</keyword>
<reference evidence="3" key="1">
    <citation type="submission" date="2018-06" db="EMBL/GenBank/DDBJ databases">
        <title>Aestuariibacter litoralis strain KCTC 52945T.</title>
        <authorList>
            <person name="Li X."/>
            <person name="Salam N."/>
            <person name="Li J.-L."/>
            <person name="Chen Y.-M."/>
            <person name="Yang Z.-W."/>
            <person name="Zhang L.-Y."/>
            <person name="Han M.-X."/>
            <person name="Xiao M."/>
            <person name="Li W.-J."/>
        </authorList>
    </citation>
    <scope>NUCLEOTIDE SEQUENCE [LARGE SCALE GENOMIC DNA]</scope>
    <source>
        <strain evidence="3">KCTC 52945</strain>
    </source>
</reference>
<dbReference type="InterPro" id="IPR029058">
    <property type="entry name" value="AB_hydrolase_fold"/>
</dbReference>
<comment type="caution">
    <text evidence="2">The sequence shown here is derived from an EMBL/GenBank/DDBJ whole genome shotgun (WGS) entry which is preliminary data.</text>
</comment>